<dbReference type="SUPFAM" id="SSF53474">
    <property type="entry name" value="alpha/beta-Hydrolases"/>
    <property type="match status" value="1"/>
</dbReference>
<evidence type="ECO:0000313" key="3">
    <source>
        <dbReference type="EMBL" id="OKP01399.1"/>
    </source>
</evidence>
<dbReference type="GO" id="GO:0017000">
    <property type="term" value="P:antibiotic biosynthetic process"/>
    <property type="evidence" value="ECO:0007669"/>
    <property type="project" value="UniProtKB-ARBA"/>
</dbReference>
<evidence type="ECO:0000256" key="1">
    <source>
        <dbReference type="ARBA" id="ARBA00022801"/>
    </source>
</evidence>
<reference evidence="3 4" key="1">
    <citation type="submission" date="2016-10" db="EMBL/GenBank/DDBJ databases">
        <title>Genome sequence of the ascomycete fungus Penicillium subrubescens.</title>
        <authorList>
            <person name="De Vries R.P."/>
            <person name="Peng M."/>
            <person name="Dilokpimol A."/>
            <person name="Hilden K."/>
            <person name="Makela M.R."/>
            <person name="Grigoriev I."/>
            <person name="Riley R."/>
            <person name="Granchi Z."/>
        </authorList>
    </citation>
    <scope>NUCLEOTIDE SEQUENCE [LARGE SCALE GENOMIC DNA]</scope>
    <source>
        <strain evidence="3 4">CBS 132785</strain>
    </source>
</reference>
<dbReference type="InterPro" id="IPR029058">
    <property type="entry name" value="AB_hydrolase_fold"/>
</dbReference>
<dbReference type="InterPro" id="IPR013094">
    <property type="entry name" value="AB_hydrolase_3"/>
</dbReference>
<evidence type="ECO:0000259" key="2">
    <source>
        <dbReference type="Pfam" id="PF07859"/>
    </source>
</evidence>
<dbReference type="EMBL" id="MNBE01000639">
    <property type="protein sequence ID" value="OKP01399.1"/>
    <property type="molecule type" value="Genomic_DNA"/>
</dbReference>
<accession>A0A1Q5TME6</accession>
<keyword evidence="4" id="KW-1185">Reference proteome</keyword>
<comment type="caution">
    <text evidence="3">The sequence shown here is derived from an EMBL/GenBank/DDBJ whole genome shotgun (WGS) entry which is preliminary data.</text>
</comment>
<feature type="domain" description="Alpha/beta hydrolase fold-3" evidence="2">
    <location>
        <begin position="52"/>
        <end position="244"/>
    </location>
</feature>
<organism evidence="3 4">
    <name type="scientific">Penicillium subrubescens</name>
    <dbReference type="NCBI Taxonomy" id="1316194"/>
    <lineage>
        <taxon>Eukaryota</taxon>
        <taxon>Fungi</taxon>
        <taxon>Dikarya</taxon>
        <taxon>Ascomycota</taxon>
        <taxon>Pezizomycotina</taxon>
        <taxon>Eurotiomycetes</taxon>
        <taxon>Eurotiomycetidae</taxon>
        <taxon>Eurotiales</taxon>
        <taxon>Aspergillaceae</taxon>
        <taxon>Penicillium</taxon>
    </lineage>
</organism>
<dbReference type="GO" id="GO:0016787">
    <property type="term" value="F:hydrolase activity"/>
    <property type="evidence" value="ECO:0007669"/>
    <property type="project" value="UniProtKB-KW"/>
</dbReference>
<dbReference type="GO" id="GO:0072330">
    <property type="term" value="P:monocarboxylic acid biosynthetic process"/>
    <property type="evidence" value="ECO:0007669"/>
    <property type="project" value="UniProtKB-ARBA"/>
</dbReference>
<dbReference type="PANTHER" id="PTHR48081">
    <property type="entry name" value="AB HYDROLASE SUPERFAMILY PROTEIN C4A8.06C"/>
    <property type="match status" value="1"/>
</dbReference>
<name>A0A1Q5TME6_9EURO</name>
<dbReference type="InterPro" id="IPR050300">
    <property type="entry name" value="GDXG_lipolytic_enzyme"/>
</dbReference>
<dbReference type="AlphaFoldDB" id="A0A1Q5TME6"/>
<evidence type="ECO:0000313" key="4">
    <source>
        <dbReference type="Proteomes" id="UP000186955"/>
    </source>
</evidence>
<sequence>MSCLFRFVSSYKVPTPPVPPKTSPRSPGHSVRAIVYHPTGQTSQSEGRPLHLNIHGGGFLGGLPEGNAPFCRKISAETGAVVVSTSYRYAPRYTFPVAHEDVQDVADWLIENSEKLWDADPTLMSVSGFSVGGNLVLGIAQRLCPSEYRVKAAVLFYTPVDFRLPPWDKPKPAGFPEKDPLSWILPLMDAYAGPERAKYIKNPLLHPILADIETLPRNMSIVGGKVDILLHEQTVFAKRLEEEAEAINQGAKSSINSKGETVDDLYHIESEFFDNQIHGWLELPSMFIDAKLRDRIFDDAIHFLNNVYNTRK</sequence>
<proteinExistence type="predicted"/>
<protein>
    <submittedName>
        <fullName evidence="3">Lipase 2</fullName>
    </submittedName>
</protein>
<dbReference type="STRING" id="1316194.A0A1Q5TME6"/>
<gene>
    <name evidence="3" type="ORF">PENSUB_7389</name>
</gene>
<dbReference type="PANTHER" id="PTHR48081:SF8">
    <property type="entry name" value="ALPHA_BETA HYDROLASE FOLD-3 DOMAIN-CONTAINING PROTEIN-RELATED"/>
    <property type="match status" value="1"/>
</dbReference>
<dbReference type="Pfam" id="PF07859">
    <property type="entry name" value="Abhydrolase_3"/>
    <property type="match status" value="1"/>
</dbReference>
<dbReference type="Proteomes" id="UP000186955">
    <property type="component" value="Unassembled WGS sequence"/>
</dbReference>
<keyword evidence="1" id="KW-0378">Hydrolase</keyword>
<dbReference type="Gene3D" id="3.40.50.1820">
    <property type="entry name" value="alpha/beta hydrolase"/>
    <property type="match status" value="1"/>
</dbReference>